<evidence type="ECO:0000313" key="7">
    <source>
        <dbReference type="Proteomes" id="UP000700596"/>
    </source>
</evidence>
<dbReference type="EMBL" id="JAGMWT010000010">
    <property type="protein sequence ID" value="KAH7121242.1"/>
    <property type="molecule type" value="Genomic_DNA"/>
</dbReference>
<dbReference type="PANTHER" id="PTHR18806:SF4">
    <property type="entry name" value="RNA-BINDING PROTEIN 25"/>
    <property type="match status" value="1"/>
</dbReference>
<comment type="caution">
    <text evidence="6">The sequence shown here is derived from an EMBL/GenBank/DDBJ whole genome shotgun (WGS) entry which is preliminary data.</text>
</comment>
<accession>A0A9P9DLP1</accession>
<dbReference type="SMART" id="SM00311">
    <property type="entry name" value="PWI"/>
    <property type="match status" value="1"/>
</dbReference>
<evidence type="ECO:0000256" key="2">
    <source>
        <dbReference type="PROSITE-ProRule" id="PRU00176"/>
    </source>
</evidence>
<dbReference type="InterPro" id="IPR034268">
    <property type="entry name" value="RBM25_RRM"/>
</dbReference>
<dbReference type="Pfam" id="PF01480">
    <property type="entry name" value="PWI"/>
    <property type="match status" value="1"/>
</dbReference>
<dbReference type="PROSITE" id="PS51025">
    <property type="entry name" value="PWI"/>
    <property type="match status" value="1"/>
</dbReference>
<dbReference type="Gene3D" id="3.30.70.330">
    <property type="match status" value="1"/>
</dbReference>
<evidence type="ECO:0000256" key="1">
    <source>
        <dbReference type="ARBA" id="ARBA00022664"/>
    </source>
</evidence>
<gene>
    <name evidence="6" type="ORF">B0J11DRAFT_61715</name>
</gene>
<dbReference type="InterPro" id="IPR052768">
    <property type="entry name" value="RBM25"/>
</dbReference>
<dbReference type="InterPro" id="IPR002483">
    <property type="entry name" value="PWI_dom"/>
</dbReference>
<dbReference type="PANTHER" id="PTHR18806">
    <property type="entry name" value="RBM25 PROTEIN"/>
    <property type="match status" value="1"/>
</dbReference>
<feature type="compositionally biased region" description="Basic and acidic residues" evidence="3">
    <location>
        <begin position="349"/>
        <end position="372"/>
    </location>
</feature>
<feature type="compositionally biased region" description="Basic and acidic residues" evidence="3">
    <location>
        <begin position="111"/>
        <end position="128"/>
    </location>
</feature>
<proteinExistence type="predicted"/>
<feature type="region of interest" description="Disordered" evidence="3">
    <location>
        <begin position="1"/>
        <end position="128"/>
    </location>
</feature>
<dbReference type="Gene3D" id="1.20.1390.10">
    <property type="entry name" value="PWI domain"/>
    <property type="match status" value="1"/>
</dbReference>
<evidence type="ECO:0000313" key="6">
    <source>
        <dbReference type="EMBL" id="KAH7121242.1"/>
    </source>
</evidence>
<protein>
    <recommendedName>
        <fullName evidence="8">PWI domain-containing protein</fullName>
    </recommendedName>
</protein>
<dbReference type="GO" id="GO:0003729">
    <property type="term" value="F:mRNA binding"/>
    <property type="evidence" value="ECO:0007669"/>
    <property type="project" value="TreeGrafter"/>
</dbReference>
<evidence type="ECO:0000259" key="5">
    <source>
        <dbReference type="PROSITE" id="PS51025"/>
    </source>
</evidence>
<dbReference type="InterPro" id="IPR012677">
    <property type="entry name" value="Nucleotide-bd_a/b_plait_sf"/>
</dbReference>
<feature type="domain" description="PWI" evidence="5">
    <location>
        <begin position="664"/>
        <end position="757"/>
    </location>
</feature>
<feature type="compositionally biased region" description="Polar residues" evidence="3">
    <location>
        <begin position="419"/>
        <end position="428"/>
    </location>
</feature>
<dbReference type="PROSITE" id="PS50102">
    <property type="entry name" value="RRM"/>
    <property type="match status" value="1"/>
</dbReference>
<sequence>MYNNFPPPGYQPPPNNYGPPPGMAPPGMGTPNAHGPPGMAPPNVAQPPTLGGPRQLPPNWQPPTNMPNINFNAPVIRLGTGGSSRNGPSDGSGGRRDNAVPSSRRGLGADSSRDDQGQKGREALIPPTREEIARTIFVGNIPDSLGDEKMERILATAGTLRRFTRATDANNKPQTFGFAEYEDAESLETAAEIFTDVYVPSKLPAAVNATAMKKEAKDEAKEDAEDETKEKVKEEDEDPKPTKLQVMVDAASIKYADEWKIKRGDDEATTMFRIDSAKTALSQVLSSLFNPPATFLDDVDVKVDHDRAGDGIPILQIGSNVDDELADIPAEMRETVAAEIASFRERATQRDLERLRQDEELEAEQRRSDGRRSSPGPGAGGANNVPLGPRADRGIPGAPSGPKGGQFPRDYQGGVSFVNGGSTNNGVYTKNDDDNDSASDSELEDRRRKKRDAERDIEYKKALNLWLKYEGRSANTLQRMADRVREEEAEKNRARETQAKFLANFDDDVEAAKRSHLYYRDNSEYIRERVQRRDREARHDAQDRADEKRELAAQRGPEDVSRRERDNMQYQEEPEEEQKAFIEAQPFKLSLGAATKKIEQKAMPRRTAAEVENLLEDEELAEAPTVKKRTLIPINPDASRANMTAEEVAEHQKQLAMEIPNDKEGLWSWKISWEHLSVKKIDTDIRNWAEKKILDLLGMQEDMLVDAIVDHLKNHGKPDALVENLEVAIDEEADALVRKLWRMIIYYSEVERRGIAS</sequence>
<reference evidence="6" key="1">
    <citation type="journal article" date="2021" name="Nat. Commun.">
        <title>Genetic determinants of endophytism in the Arabidopsis root mycobiome.</title>
        <authorList>
            <person name="Mesny F."/>
            <person name="Miyauchi S."/>
            <person name="Thiergart T."/>
            <person name="Pickel B."/>
            <person name="Atanasova L."/>
            <person name="Karlsson M."/>
            <person name="Huettel B."/>
            <person name="Barry K.W."/>
            <person name="Haridas S."/>
            <person name="Chen C."/>
            <person name="Bauer D."/>
            <person name="Andreopoulos W."/>
            <person name="Pangilinan J."/>
            <person name="LaButti K."/>
            <person name="Riley R."/>
            <person name="Lipzen A."/>
            <person name="Clum A."/>
            <person name="Drula E."/>
            <person name="Henrissat B."/>
            <person name="Kohler A."/>
            <person name="Grigoriev I.V."/>
            <person name="Martin F.M."/>
            <person name="Hacquard S."/>
        </authorList>
    </citation>
    <scope>NUCLEOTIDE SEQUENCE</scope>
    <source>
        <strain evidence="6">MPI-CAGE-CH-0243</strain>
    </source>
</reference>
<dbReference type="Proteomes" id="UP000700596">
    <property type="component" value="Unassembled WGS sequence"/>
</dbReference>
<feature type="region of interest" description="Disordered" evidence="3">
    <location>
        <begin position="214"/>
        <end position="243"/>
    </location>
</feature>
<feature type="compositionally biased region" description="Pro residues" evidence="3">
    <location>
        <begin position="55"/>
        <end position="65"/>
    </location>
</feature>
<keyword evidence="7" id="KW-1185">Reference proteome</keyword>
<feature type="region of interest" description="Disordered" evidence="3">
    <location>
        <begin position="349"/>
        <end position="454"/>
    </location>
</feature>
<organism evidence="6 7">
    <name type="scientific">Dendryphion nanum</name>
    <dbReference type="NCBI Taxonomy" id="256645"/>
    <lineage>
        <taxon>Eukaryota</taxon>
        <taxon>Fungi</taxon>
        <taxon>Dikarya</taxon>
        <taxon>Ascomycota</taxon>
        <taxon>Pezizomycotina</taxon>
        <taxon>Dothideomycetes</taxon>
        <taxon>Pleosporomycetidae</taxon>
        <taxon>Pleosporales</taxon>
        <taxon>Torulaceae</taxon>
        <taxon>Dendryphion</taxon>
    </lineage>
</organism>
<dbReference type="GO" id="GO:0005681">
    <property type="term" value="C:spliceosomal complex"/>
    <property type="evidence" value="ECO:0007669"/>
    <property type="project" value="TreeGrafter"/>
</dbReference>
<dbReference type="InterPro" id="IPR000504">
    <property type="entry name" value="RRM_dom"/>
</dbReference>
<dbReference type="OrthoDB" id="6275295at2759"/>
<dbReference type="Pfam" id="PF00076">
    <property type="entry name" value="RRM_1"/>
    <property type="match status" value="1"/>
</dbReference>
<dbReference type="SUPFAM" id="SSF101233">
    <property type="entry name" value="PWI domain"/>
    <property type="match status" value="1"/>
</dbReference>
<keyword evidence="2" id="KW-0694">RNA-binding</keyword>
<dbReference type="InterPro" id="IPR035979">
    <property type="entry name" value="RBD_domain_sf"/>
</dbReference>
<dbReference type="AlphaFoldDB" id="A0A9P9DLP1"/>
<dbReference type="InterPro" id="IPR036483">
    <property type="entry name" value="PWI_dom_sf"/>
</dbReference>
<feature type="domain" description="RRM" evidence="4">
    <location>
        <begin position="134"/>
        <end position="226"/>
    </location>
</feature>
<name>A0A9P9DLP1_9PLEO</name>
<feature type="compositionally biased region" description="Basic and acidic residues" evidence="3">
    <location>
        <begin position="530"/>
        <end position="567"/>
    </location>
</feature>
<feature type="compositionally biased region" description="Acidic residues" evidence="3">
    <location>
        <begin position="433"/>
        <end position="443"/>
    </location>
</feature>
<evidence type="ECO:0008006" key="8">
    <source>
        <dbReference type="Google" id="ProtNLM"/>
    </source>
</evidence>
<keyword evidence="1" id="KW-0507">mRNA processing</keyword>
<dbReference type="CDD" id="cd12446">
    <property type="entry name" value="RRM_RBM25"/>
    <property type="match status" value="1"/>
</dbReference>
<feature type="compositionally biased region" description="Pro residues" evidence="3">
    <location>
        <begin position="1"/>
        <end position="24"/>
    </location>
</feature>
<evidence type="ECO:0000259" key="4">
    <source>
        <dbReference type="PROSITE" id="PS50102"/>
    </source>
</evidence>
<evidence type="ECO:0000256" key="3">
    <source>
        <dbReference type="SAM" id="MobiDB-lite"/>
    </source>
</evidence>
<dbReference type="GO" id="GO:0006397">
    <property type="term" value="P:mRNA processing"/>
    <property type="evidence" value="ECO:0007669"/>
    <property type="project" value="UniProtKB-KW"/>
</dbReference>
<feature type="region of interest" description="Disordered" evidence="3">
    <location>
        <begin position="530"/>
        <end position="578"/>
    </location>
</feature>
<dbReference type="SMART" id="SM00360">
    <property type="entry name" value="RRM"/>
    <property type="match status" value="1"/>
</dbReference>
<dbReference type="SUPFAM" id="SSF54928">
    <property type="entry name" value="RNA-binding domain, RBD"/>
    <property type="match status" value="1"/>
</dbReference>